<gene>
    <name evidence="9" type="ORF">BSK47_07380</name>
</gene>
<dbReference type="InterPro" id="IPR050250">
    <property type="entry name" value="Macrolide_Exporter_MacB"/>
</dbReference>
<comment type="subcellular location">
    <subcellularLocation>
        <location evidence="1">Cell membrane</location>
        <topology evidence="1">Multi-pass membrane protein</topology>
    </subcellularLocation>
</comment>
<dbReference type="PANTHER" id="PTHR30572:SF4">
    <property type="entry name" value="ABC TRANSPORTER PERMEASE YTRF"/>
    <property type="match status" value="1"/>
</dbReference>
<evidence type="ECO:0000256" key="1">
    <source>
        <dbReference type="ARBA" id="ARBA00004651"/>
    </source>
</evidence>
<dbReference type="AlphaFoldDB" id="A0AB36JJQ3"/>
<reference evidence="9 10" key="1">
    <citation type="submission" date="2016-10" db="EMBL/GenBank/DDBJ databases">
        <title>Paenibacillus species isolates.</title>
        <authorList>
            <person name="Beno S.M."/>
        </authorList>
    </citation>
    <scope>NUCLEOTIDE SEQUENCE [LARGE SCALE GENOMIC DNA]</scope>
    <source>
        <strain evidence="9 10">FSL H7-0918</strain>
    </source>
</reference>
<evidence type="ECO:0000256" key="3">
    <source>
        <dbReference type="ARBA" id="ARBA00022692"/>
    </source>
</evidence>
<keyword evidence="2" id="KW-1003">Cell membrane</keyword>
<evidence type="ECO:0000256" key="5">
    <source>
        <dbReference type="ARBA" id="ARBA00023136"/>
    </source>
</evidence>
<keyword evidence="4 7" id="KW-1133">Transmembrane helix</keyword>
<sequence length="837" mass="93456">MKYNSGKTVKKLAKRSLKSSKNYFAILAIALAAIMFTSVFTIAGSLLESMKDNKMRIVGSNAHGGFHQMSMPEYKRVSSDSKIKDISYSVLIGDAQGAAFSKLPTEVRYGEEKYAKWAYSLPQLGNMPQQKKDISVSTLVLDALGLPHTLGQSISLTFKTDKKTITDTFTVCGIWDGNPLSWRQNIWLSREYADLVAPVASEPWNNRSKVYSGYINSQFWFSNTWDIETKSEQLASRSDFNGQITVNASYDILGSEPQNILLGFLVISVISLAGYLLIYNIFYISIAQEIKSYGLLKVIGTTSKQIKRMVRYKAIYLACIGIPFGLVIGWTIGRFFVPAIIDIFGEDMRVVTSVHPLIFAIAAIFSLCTVLFSCLGPAKVASGVSPIEALSYVEGKQTGELRRKKKKAHPITSVRLAMANLKRNPRKVIIVTLSFTLSLVILNSTYGLVHSFDFNKFIEFQSVSDFTVADTSIINNSPPFDTSGVSNEFIKQVESLAGLEDSGNVYVLPLTQNLSDQAMSALKREVGLMNEKDQEEFLSSQEMVKRRSLVNTFGFSEWPAQMIQVKEGALDQKRWENGEGIYVTNCKKFLDGTSSIYHPGDKVKVSFGNGKEKEYEVLAIVDFPGAIHSVAYYDIGLEYLLPSDELLAHADSMLPMYTIFNVDDEHLTQTEKWLEDYCLHTDTGLDFYSKNTSRETFRSLIFMYEVVGGAFCILLGVIGILNFINSMQTSILTRKREIAMLQSIAMTDKQVKEMLIFEGVGYALLGLMFSIVLGSLANTTLVPAMGAELDYFTWTFTLTPILLSIIPFMLVSIVVPVLCYHSISKKTIIERLRSEVF</sequence>
<dbReference type="PANTHER" id="PTHR30572">
    <property type="entry name" value="MEMBRANE COMPONENT OF TRANSPORTER-RELATED"/>
    <property type="match status" value="1"/>
</dbReference>
<evidence type="ECO:0000313" key="9">
    <source>
        <dbReference type="EMBL" id="OME21998.1"/>
    </source>
</evidence>
<dbReference type="GO" id="GO:0005886">
    <property type="term" value="C:plasma membrane"/>
    <property type="evidence" value="ECO:0007669"/>
    <property type="project" value="UniProtKB-SubCell"/>
</dbReference>
<evidence type="ECO:0000256" key="2">
    <source>
        <dbReference type="ARBA" id="ARBA00022475"/>
    </source>
</evidence>
<keyword evidence="3 7" id="KW-0812">Transmembrane</keyword>
<evidence type="ECO:0000256" key="4">
    <source>
        <dbReference type="ARBA" id="ARBA00022989"/>
    </source>
</evidence>
<comment type="caution">
    <text evidence="9">The sequence shown here is derived from an EMBL/GenBank/DDBJ whole genome shotgun (WGS) entry which is preliminary data.</text>
</comment>
<keyword evidence="5 7" id="KW-0472">Membrane</keyword>
<feature type="transmembrane region" description="Helical" evidence="7">
    <location>
        <begin position="701"/>
        <end position="724"/>
    </location>
</feature>
<dbReference type="Pfam" id="PF02687">
    <property type="entry name" value="FtsX"/>
    <property type="match status" value="2"/>
</dbReference>
<evidence type="ECO:0000256" key="7">
    <source>
        <dbReference type="SAM" id="Phobius"/>
    </source>
</evidence>
<evidence type="ECO:0000313" key="10">
    <source>
        <dbReference type="Proteomes" id="UP000187323"/>
    </source>
</evidence>
<feature type="transmembrane region" description="Helical" evidence="7">
    <location>
        <begin position="21"/>
        <end position="47"/>
    </location>
</feature>
<dbReference type="RefSeq" id="WP_076134107.1">
    <property type="nucleotide sequence ID" value="NZ_MPTO01000006.1"/>
</dbReference>
<feature type="domain" description="ABC3 transporter permease C-terminal" evidence="8">
    <location>
        <begin position="711"/>
        <end position="827"/>
    </location>
</feature>
<evidence type="ECO:0000259" key="8">
    <source>
        <dbReference type="Pfam" id="PF02687"/>
    </source>
</evidence>
<dbReference type="GO" id="GO:0022857">
    <property type="term" value="F:transmembrane transporter activity"/>
    <property type="evidence" value="ECO:0007669"/>
    <property type="project" value="TreeGrafter"/>
</dbReference>
<proteinExistence type="inferred from homology"/>
<name>A0AB36JJQ3_9BACL</name>
<protein>
    <submittedName>
        <fullName evidence="9">ABC transporter permease</fullName>
    </submittedName>
</protein>
<organism evidence="9 10">
    <name type="scientific">Paenibacillus odorifer</name>
    <dbReference type="NCBI Taxonomy" id="189426"/>
    <lineage>
        <taxon>Bacteria</taxon>
        <taxon>Bacillati</taxon>
        <taxon>Bacillota</taxon>
        <taxon>Bacilli</taxon>
        <taxon>Bacillales</taxon>
        <taxon>Paenibacillaceae</taxon>
        <taxon>Paenibacillus</taxon>
    </lineage>
</organism>
<comment type="similarity">
    <text evidence="6">Belongs to the ABC-4 integral membrane protein family.</text>
</comment>
<feature type="transmembrane region" description="Helical" evidence="7">
    <location>
        <begin position="797"/>
        <end position="823"/>
    </location>
</feature>
<feature type="transmembrane region" description="Helical" evidence="7">
    <location>
        <begin position="428"/>
        <end position="449"/>
    </location>
</feature>
<feature type="transmembrane region" description="Helical" evidence="7">
    <location>
        <begin position="260"/>
        <end position="282"/>
    </location>
</feature>
<evidence type="ECO:0000256" key="6">
    <source>
        <dbReference type="ARBA" id="ARBA00038076"/>
    </source>
</evidence>
<dbReference type="EMBL" id="MPTO01000006">
    <property type="protein sequence ID" value="OME21998.1"/>
    <property type="molecule type" value="Genomic_DNA"/>
</dbReference>
<feature type="transmembrane region" description="Helical" evidence="7">
    <location>
        <begin position="357"/>
        <end position="375"/>
    </location>
</feature>
<feature type="transmembrane region" description="Helical" evidence="7">
    <location>
        <begin position="314"/>
        <end position="337"/>
    </location>
</feature>
<feature type="transmembrane region" description="Helical" evidence="7">
    <location>
        <begin position="755"/>
        <end position="777"/>
    </location>
</feature>
<dbReference type="InterPro" id="IPR003838">
    <property type="entry name" value="ABC3_permease_C"/>
</dbReference>
<feature type="domain" description="ABC3 transporter permease C-terminal" evidence="8">
    <location>
        <begin position="265"/>
        <end position="385"/>
    </location>
</feature>
<dbReference type="Proteomes" id="UP000187323">
    <property type="component" value="Unassembled WGS sequence"/>
</dbReference>
<accession>A0AB36JJQ3</accession>